<evidence type="ECO:0000313" key="59">
    <source>
        <dbReference type="Proteomes" id="UP000100784"/>
    </source>
</evidence>
<dbReference type="GO" id="GO:0098670">
    <property type="term" value="P:entry receptor-mediated virion attachment to host cell"/>
    <property type="evidence" value="ECO:0007669"/>
    <property type="project" value="UniProtKB-KW"/>
</dbReference>
<evidence type="ECO:0000256" key="2">
    <source>
        <dbReference type="ARBA" id="ARBA00004147"/>
    </source>
</evidence>
<dbReference type="GO" id="GO:0006508">
    <property type="term" value="P:proteolysis"/>
    <property type="evidence" value="ECO:0007669"/>
    <property type="project" value="UniProtKB-KW"/>
</dbReference>
<evidence type="ECO:0000256" key="6">
    <source>
        <dbReference type="ARBA" id="ARBA00004402"/>
    </source>
</evidence>
<evidence type="ECO:0000256" key="24">
    <source>
        <dbReference type="ARBA" id="ARBA00022812"/>
    </source>
</evidence>
<dbReference type="Pfam" id="PF00944">
    <property type="entry name" value="Peptidase_S3"/>
    <property type="match status" value="1"/>
</dbReference>
<dbReference type="InterPro" id="IPR042305">
    <property type="entry name" value="Alphavir_E2_B"/>
</dbReference>
<keyword evidence="36" id="KW-0325">Glycoprotein</keyword>
<dbReference type="InterPro" id="IPR043504">
    <property type="entry name" value="Peptidase_S1_PA_chymotrypsin"/>
</dbReference>
<dbReference type="PROSITE" id="PS51690">
    <property type="entry name" value="ALPHAVIRUS_CP"/>
    <property type="match status" value="1"/>
</dbReference>
<accession>A0A023SDD1</accession>
<evidence type="ECO:0000256" key="20">
    <source>
        <dbReference type="ARBA" id="ARBA00022685"/>
    </source>
</evidence>
<evidence type="ECO:0000256" key="38">
    <source>
        <dbReference type="ARBA" id="ARBA00023200"/>
    </source>
</evidence>
<keyword evidence="18" id="KW-1162">Viral penetration into host cytoplasm</keyword>
<evidence type="ECO:0000256" key="32">
    <source>
        <dbReference type="ARBA" id="ARBA00023065"/>
    </source>
</evidence>
<keyword evidence="35" id="KW-1015">Disulfide bond</keyword>
<evidence type="ECO:0000256" key="44">
    <source>
        <dbReference type="ARBA" id="ARBA00037851"/>
    </source>
</evidence>
<dbReference type="FunFam" id="2.60.98.10:FF:000002">
    <property type="entry name" value="Structural polyprotein"/>
    <property type="match status" value="1"/>
</dbReference>
<keyword evidence="15" id="KW-1048">Host nucleus</keyword>
<feature type="transmembrane region" description="Helical" evidence="52">
    <location>
        <begin position="687"/>
        <end position="715"/>
    </location>
</feature>
<feature type="compositionally biased region" description="Basic residues" evidence="51">
    <location>
        <begin position="60"/>
        <end position="72"/>
    </location>
</feature>
<evidence type="ECO:0000256" key="12">
    <source>
        <dbReference type="ARBA" id="ARBA00022510"/>
    </source>
</evidence>
<organismHost>
    <name type="scientific">Presbytis</name>
    <dbReference type="NCBI Taxonomy" id="9573"/>
</organismHost>
<keyword evidence="24" id="KW-1040">Host Golgi apparatus</keyword>
<evidence type="ECO:0000256" key="26">
    <source>
        <dbReference type="ARBA" id="ARBA00022844"/>
    </source>
</evidence>
<dbReference type="GO" id="GO:0044165">
    <property type="term" value="C:host cell endoplasmic reticulum"/>
    <property type="evidence" value="ECO:0007669"/>
    <property type="project" value="UniProtKB-SubCell"/>
</dbReference>
<evidence type="ECO:0000256" key="10">
    <source>
        <dbReference type="ARBA" id="ARBA00022448"/>
    </source>
</evidence>
<keyword evidence="26" id="KW-0946">Virion</keyword>
<dbReference type="InterPro" id="IPR038055">
    <property type="entry name" value="Glycoprot_E_dimer_dom"/>
</dbReference>
<evidence type="ECO:0000256" key="9">
    <source>
        <dbReference type="ARBA" id="ARBA00014555"/>
    </source>
</evidence>
<evidence type="ECO:0000256" key="30">
    <source>
        <dbReference type="ARBA" id="ARBA00022989"/>
    </source>
</evidence>
<dbReference type="InterPro" id="IPR014756">
    <property type="entry name" value="Ig_E-set"/>
</dbReference>
<keyword evidence="32" id="KW-0406">Ion transport</keyword>
<organismHost>
    <name type="scientific">Pan troglodytes</name>
    <name type="common">Chimpanzee</name>
    <dbReference type="NCBI Taxonomy" id="9598"/>
</organismHost>
<keyword evidence="17" id="KW-1234">Viral attachment to host entry receptor</keyword>
<name>A0A023SDD1_CHIKV</name>
<dbReference type="FunFam" id="2.40.10.10:FF:000075">
    <property type="entry name" value="Structural polyprotein"/>
    <property type="match status" value="1"/>
</dbReference>
<dbReference type="InterPro" id="IPR042306">
    <property type="entry name" value="Alphavir_E2_C"/>
</dbReference>
<dbReference type="FunFam" id="2.60.40.2400:FF:000001">
    <property type="entry name" value="Structural polyprotein"/>
    <property type="match status" value="1"/>
</dbReference>
<evidence type="ECO:0000256" key="11">
    <source>
        <dbReference type="ARBA" id="ARBA00022506"/>
    </source>
</evidence>
<dbReference type="PRINTS" id="PR00798">
    <property type="entry name" value="TOGAVIRIN"/>
</dbReference>
<proteinExistence type="predicted"/>
<evidence type="ECO:0000256" key="8">
    <source>
        <dbReference type="ARBA" id="ARBA00004598"/>
    </source>
</evidence>
<evidence type="ECO:0000256" key="41">
    <source>
        <dbReference type="ARBA" id="ARBA00023303"/>
    </source>
</evidence>
<evidence type="ECO:0000256" key="3">
    <source>
        <dbReference type="ARBA" id="ARBA00004192"/>
    </source>
</evidence>
<evidence type="ECO:0000256" key="15">
    <source>
        <dbReference type="ARBA" id="ARBA00022562"/>
    </source>
</evidence>
<comment type="subunit">
    <text evidence="45">The precursor of protein E3/E2 and E1 form a heterodimer shortly after synthesis.</text>
</comment>
<keyword evidence="38" id="KW-1035">Host cytoplasm</keyword>
<evidence type="ECO:0000256" key="47">
    <source>
        <dbReference type="ARBA" id="ARBA00093317"/>
    </source>
</evidence>
<evidence type="ECO:0000256" key="52">
    <source>
        <dbReference type="SAM" id="Phobius"/>
    </source>
</evidence>
<organismHost>
    <name type="scientific">Homo sapiens</name>
    <name type="common">Human</name>
    <dbReference type="NCBI Taxonomy" id="9606"/>
</organismHost>
<dbReference type="EMBL" id="KJ689453">
    <property type="protein sequence ID" value="AJI44130.1"/>
    <property type="molecule type" value="Genomic_RNA"/>
</dbReference>
<evidence type="ECO:0000256" key="17">
    <source>
        <dbReference type="ARBA" id="ARBA00022587"/>
    </source>
</evidence>
<keyword evidence="13" id="KW-1032">Host cell membrane</keyword>
<feature type="compositionally biased region" description="Polar residues" evidence="51">
    <location>
        <begin position="1"/>
        <end position="10"/>
    </location>
</feature>
<evidence type="ECO:0000256" key="40">
    <source>
        <dbReference type="ARBA" id="ARBA00023296"/>
    </source>
</evidence>
<comment type="function">
    <text evidence="47">Acts as a viroporin that participates in virus glycoprotein processing and transport to the plasma membrane, cell permeabilization and budding of viral particles. Disrupts the calcium homeostasis of the cell, probably at the endoplasmic reticulum level. This leads to cytoplasmic calcium elevation. Because of its lipophilic properties, the 6K protein is postulated to influence the selection of lipids that interact with the transmembrane domains of the glycoproteins, which, in turn, affects the deformability of the bilayer required for the extreme curvature that occurs as budding proceeds. Present in low amount in virions, about 3% compared to viral glycoproteins.</text>
</comment>
<evidence type="ECO:0000256" key="51">
    <source>
        <dbReference type="SAM" id="MobiDB-lite"/>
    </source>
</evidence>
<keyword evidence="29" id="KW-1144">T=4 icosahedral capsid protein</keyword>
<evidence type="ECO:0000256" key="35">
    <source>
        <dbReference type="ARBA" id="ARBA00023157"/>
    </source>
</evidence>
<evidence type="ECO:0000313" key="61">
    <source>
        <dbReference type="Proteomes" id="UP000157381"/>
    </source>
</evidence>
<evidence type="ECO:0000313" key="56">
    <source>
        <dbReference type="EMBL" id="AJI44129.1"/>
    </source>
</evidence>
<dbReference type="EMBL" id="KJ689452">
    <property type="protein sequence ID" value="AJI44129.1"/>
    <property type="molecule type" value="Genomic_RNA"/>
</dbReference>
<keyword evidence="12" id="KW-1170">Fusion of virus membrane with host endosomal membrane</keyword>
<evidence type="ECO:0000313" key="58">
    <source>
        <dbReference type="Proteomes" id="UP000100096"/>
    </source>
</evidence>
<evidence type="ECO:0000256" key="50">
    <source>
        <dbReference type="PIRSR" id="PIRSR600936-1"/>
    </source>
</evidence>
<dbReference type="InterPro" id="IPR000930">
    <property type="entry name" value="Peptidase_S3"/>
</dbReference>
<dbReference type="InterPro" id="IPR009003">
    <property type="entry name" value="Peptidase_S1_PA"/>
</dbReference>
<comment type="subcellular location">
    <subcellularLocation>
        <location evidence="44">Host Golgi apparatus</location>
        <location evidence="44">Host trans-Golgi network</location>
    </subcellularLocation>
    <subcellularLocation>
        <location evidence="8">Host cell membrane</location>
        <topology evidence="8">Multi-pass membrane protein</topology>
    </subcellularLocation>
    <subcellularLocation>
        <location evidence="6">Host cell membrane</location>
        <topology evidence="6">Single-pass type I membrane protein</topology>
    </subcellularLocation>
    <subcellularLocation>
        <location evidence="3">Host cytoplasm</location>
    </subcellularLocation>
    <subcellularLocation>
        <location evidence="4">Host endoplasmic reticulum</location>
    </subcellularLocation>
    <subcellularLocation>
        <location evidence="2">Host nucleus</location>
    </subcellularLocation>
    <subcellularLocation>
        <location evidence="5">Virion membrane</location>
        <topology evidence="5">Multi-pass membrane protein</topology>
    </subcellularLocation>
    <subcellularLocation>
        <location evidence="7">Virion membrane</location>
        <topology evidence="7">Single-pass type I membrane protein</topology>
    </subcellularLocation>
</comment>
<keyword evidence="10" id="KW-0813">Transport</keyword>
<feature type="transmembrane region" description="Helical" evidence="52">
    <location>
        <begin position="1226"/>
        <end position="1246"/>
    </location>
</feature>
<comment type="subunit">
    <text evidence="49">Interacts with spike glycoprotein E1. Processing of the precursor of protein E3/E2 into E2 and E3 results in a heterodimer of the spike glycoproteins E2 and E1. Spike at virion surface are constituted of a trimer of E2-E1 heterodimers. Interacts with 6K protein. Interacts with host MXRA8; this interaction mediates virus entry. The interaction involves 2 adjacent E2-E1 heterodimers.</text>
</comment>
<keyword evidence="21 52" id="KW-0812">Transmembrane</keyword>
<reference evidence="58 60" key="1">
    <citation type="journal article" date="2014" name="Emerg. Infect. Dis.">
        <title>Transcontinental movement of Asian genotype chikungunya virus.</title>
        <authorList>
            <person name="Lanciotti R.S."/>
            <person name="Valadere A.M."/>
        </authorList>
    </citation>
    <scope>NUCLEOTIDE SEQUENCE [LARGE SCALE GENOMIC DNA]</scope>
    <source>
        <strain evidence="55">3462</strain>
        <strain evidence="54">3807</strain>
    </source>
</reference>
<dbReference type="Pfam" id="PF01563">
    <property type="entry name" value="Alpha_E3_glycop"/>
    <property type="match status" value="1"/>
</dbReference>
<keyword evidence="41" id="KW-0407">Ion channel</keyword>
<dbReference type="FunFam" id="2.60.40.4310:FF:000001">
    <property type="entry name" value="Structural polyprotein"/>
    <property type="match status" value="1"/>
</dbReference>
<evidence type="ECO:0000313" key="55">
    <source>
        <dbReference type="EMBL" id="AHX71797.1"/>
    </source>
</evidence>
<evidence type="ECO:0000256" key="25">
    <source>
        <dbReference type="ARBA" id="ARBA00022825"/>
    </source>
</evidence>
<organismHost>
    <name type="scientific">Aedes albopictus</name>
    <name type="common">Asian tiger mosquito</name>
    <name type="synonym">Stegomyia albopicta</name>
    <dbReference type="NCBI Taxonomy" id="7160"/>
</organismHost>
<dbReference type="Gene3D" id="2.60.98.10">
    <property type="entry name" value="Tick-borne Encephalitis virus Glycoprotein, domain 1"/>
    <property type="match status" value="3"/>
</dbReference>
<feature type="active site" description="Charge relay system" evidence="50">
    <location>
        <position position="161"/>
    </location>
</feature>
<feature type="compositionally biased region" description="Basic residues" evidence="51">
    <location>
        <begin position="86"/>
        <end position="101"/>
    </location>
</feature>
<evidence type="ECO:0000256" key="19">
    <source>
        <dbReference type="ARBA" id="ARBA00022670"/>
    </source>
</evidence>
<evidence type="ECO:0000256" key="49">
    <source>
        <dbReference type="ARBA" id="ARBA00093585"/>
    </source>
</evidence>
<evidence type="ECO:0000256" key="27">
    <source>
        <dbReference type="ARBA" id="ARBA00022870"/>
    </source>
</evidence>
<dbReference type="SUPFAM" id="SSF81296">
    <property type="entry name" value="E set domains"/>
    <property type="match status" value="1"/>
</dbReference>
<dbReference type="Gene3D" id="1.10.287.2230">
    <property type="match status" value="1"/>
</dbReference>
<dbReference type="EMBL" id="KJ451623">
    <property type="protein sequence ID" value="AHX71797.1"/>
    <property type="molecule type" value="Genomic_RNA"/>
</dbReference>
<dbReference type="FunFam" id="2.40.10.10:FF:000076">
    <property type="entry name" value="Structural polyprotein"/>
    <property type="match status" value="1"/>
</dbReference>
<feature type="active site" description="Charge relay system" evidence="50">
    <location>
        <position position="213"/>
    </location>
</feature>
<evidence type="ECO:0000256" key="42">
    <source>
        <dbReference type="ARBA" id="ARBA00033029"/>
    </source>
</evidence>
<dbReference type="Gene3D" id="2.60.40.2400">
    <property type="entry name" value="Alphavirus E2 glycoprotein, domain C"/>
    <property type="match status" value="1"/>
</dbReference>
<keyword evidence="37" id="KW-1038">Host endoplasmic reticulum</keyword>
<feature type="transmembrane region" description="Helical" evidence="52">
    <location>
        <begin position="766"/>
        <end position="787"/>
    </location>
</feature>
<evidence type="ECO:0000256" key="43">
    <source>
        <dbReference type="ARBA" id="ARBA00037518"/>
    </source>
</evidence>
<dbReference type="Gene3D" id="2.60.40.350">
    <property type="match status" value="1"/>
</dbReference>
<dbReference type="GO" id="GO:0015267">
    <property type="term" value="F:channel activity"/>
    <property type="evidence" value="ECO:0007669"/>
    <property type="project" value="UniProtKB-KW"/>
</dbReference>
<evidence type="ECO:0000256" key="31">
    <source>
        <dbReference type="ARBA" id="ARBA00023039"/>
    </source>
</evidence>
<organismHost>
    <name type="scientific">Macaca</name>
    <name type="common">macaques</name>
    <dbReference type="NCBI Taxonomy" id="9539"/>
</organismHost>
<comment type="catalytic activity">
    <reaction evidence="1">
        <text>Autocatalytic release of the core protein from the N-terminus of the togavirus structural polyprotein by hydrolysis of a -Trp-|-Ser- bond.</text>
        <dbReference type="EC" id="3.4.21.90"/>
    </reaction>
</comment>
<dbReference type="InterPro" id="IPR002548">
    <property type="entry name" value="Alpha_E1_glycop"/>
</dbReference>
<dbReference type="InterPro" id="IPR000936">
    <property type="entry name" value="Alpha_E2_glycop"/>
</dbReference>
<keyword evidence="31" id="KW-1182">Viral ion channel</keyword>
<dbReference type="SUPFAM" id="SSF56983">
    <property type="entry name" value="Viral glycoprotein, central and dimerisation domains"/>
    <property type="match status" value="1"/>
</dbReference>
<keyword evidence="19" id="KW-0645">Protease</keyword>
<dbReference type="GO" id="GO:0034220">
    <property type="term" value="P:monoatomic ion transmembrane transport"/>
    <property type="evidence" value="ECO:0007669"/>
    <property type="project" value="UniProtKB-KW"/>
</dbReference>
<dbReference type="GO" id="GO:0020002">
    <property type="term" value="C:host cell plasma membrane"/>
    <property type="evidence" value="ECO:0007669"/>
    <property type="project" value="UniProtKB-SubCell"/>
</dbReference>
<dbReference type="InterPro" id="IPR002533">
    <property type="entry name" value="Alpha_E3_glycop"/>
</dbReference>
<evidence type="ECO:0000256" key="23">
    <source>
        <dbReference type="ARBA" id="ARBA00022804"/>
    </source>
</evidence>
<evidence type="ECO:0000256" key="36">
    <source>
        <dbReference type="ARBA" id="ARBA00023180"/>
    </source>
</evidence>
<dbReference type="InterPro" id="IPR042304">
    <property type="entry name" value="Alphavir_E2_A"/>
</dbReference>
<evidence type="ECO:0000256" key="22">
    <source>
        <dbReference type="ARBA" id="ARBA00022801"/>
    </source>
</evidence>
<dbReference type="GO" id="GO:0042025">
    <property type="term" value="C:host cell nucleus"/>
    <property type="evidence" value="ECO:0007669"/>
    <property type="project" value="UniProtKB-SubCell"/>
</dbReference>
<dbReference type="FunFam" id="1.10.287.2230:FF:000001">
    <property type="entry name" value="Structural polyprotein"/>
    <property type="match status" value="1"/>
</dbReference>
<comment type="function">
    <text evidence="43">Provides the signal sequence for the translocation of the precursor of protein E3/E2 to the host endoplasmic reticulum. Furin-cleaved E3 remains associated with spike glycoprotein E1 and mediates pH protection of the latter during the transport via the secretory pathway. After virion release from the host cell, the assembly protein E3 is gradually released in the extracellular space.</text>
</comment>
<dbReference type="GO" id="GO:0003723">
    <property type="term" value="F:RNA binding"/>
    <property type="evidence" value="ECO:0007669"/>
    <property type="project" value="UniProtKB-KW"/>
</dbReference>
<dbReference type="Pfam" id="PF01589">
    <property type="entry name" value="Alpha_E1_glycop"/>
    <property type="match status" value="1"/>
</dbReference>
<evidence type="ECO:0000256" key="46">
    <source>
        <dbReference type="ARBA" id="ARBA00065086"/>
    </source>
</evidence>
<evidence type="ECO:0000313" key="60">
    <source>
        <dbReference type="Proteomes" id="UP000142758"/>
    </source>
</evidence>
<dbReference type="FunFam" id="2.60.98.10:FF:000003">
    <property type="entry name" value="Structural polyprotein"/>
    <property type="match status" value="1"/>
</dbReference>
<dbReference type="SUPFAM" id="SSF50494">
    <property type="entry name" value="Trypsin-like serine proteases"/>
    <property type="match status" value="1"/>
</dbReference>
<evidence type="ECO:0000313" key="57">
    <source>
        <dbReference type="EMBL" id="AJI44130.1"/>
    </source>
</evidence>
<feature type="domain" description="Peptidase S3" evidence="53">
    <location>
        <begin position="113"/>
        <end position="261"/>
    </location>
</feature>
<sequence>MEFIPTQTFYNRRYQPRPWTPRPTIQVIRPRPRPQRKAGQLAQLISAVNKLTMRVVPQQKPRKNRKNKKQKQKQQAPRNNTNQKKQPPKKKPVQKKKKPGRRERMCMKIENDCIFEVKHEGKVTGYACLVGDKVMKPAHVKGTIDNADLAKLAFKRSSKYDLECAQIPVHMKSDASKFTHEKPEGYYNWHHGAVQYSGGRFTIPTGAGKPGDSGRPIFDNKGRVVAIVLGGANEGARTALSVVTWNKDIVTKITPEGAEEWSLAIPVMCLLANTTFPCSRPPCTPCCYEKEPEKTLRMLEDNVMSPGYYQLLQASLTCSPRRQRRSIKDHFNVYKATRPYLAHCPDCGEGHSCHSPVALERIRNEATDGTLKIQVSLQIGIKTDDSHDWTKLRYMDNHMPADAERAGLFVRTSAPCTITGTMGHFILARCPKGETLTVGFTDGRKISHSCTHPFHHDPPVIGREKFHSRPQHGRELPCSTYAQSTAATAEEIEVHMPPDTPDRTLMSQQSGNVKITVNSQTVRYKCNCGDSSEGLTTTDKVINNCKVDQCHAAVTNHKKWQYNSPLVPRNAEFGDRKGKVHIPFPLANVTCRVPKARNPTVTYGKNQVIMLLYPDHPTLLSYRNMGEEPNYQEEWVTLKKEIRLTVPTEGLEVTWGNNEPYKYWPQLSTNGTAHGHPHEIILYYYELYPTMTVVVLSVASFILLSMVGVAVGMCMCARRRCITPYELTPGATVPFLLSLICCIRTAKAATYQEAAVYLWNEQQPLFWLQALIPLAALIVLCNCLRLLPCCCKMLTFLAVLSVGAHTVSAYEHVTVIPNTVGVPYKTLVNRPGYSPMVLEMELLSVTLEPTLSLDYITCEYKTVIPSPYVKCCGTAECKDKSLPDYSCKVFTGVYPFMWGGAYCFCDTENTQLSEAHVEKSESCKTEFASAYRAHTASASAKLRVLYQGNNITVAAYANGDHAVTVKDAKFIVGPMSSAWTPFDNKIVVYKGDVYNMDYPPFGAGRPGQFGDIQSRTPESEDVYANTQLVLQRPSAGTVHVPYSQAPSGFKYWLKERGASLQHTAPFGCQIATNPVRAMNCAVGNMPISIDIPDAAFTRVVDAPSLTDMSCEVSACTHSSDFGGVAIIKYAASKKGKCAVHSMTNAVTIREAEIEVEGNSQLQISFSTALASAEFRVQVCSTQVHCAAECHPPKDHIVNYPASHTTLGVQDISATAMSWVQKITGGVGLVVAVAALILIVVLCVSFSRH</sequence>
<comment type="subunit">
    <text evidence="46">Homodimer. Homomultimer. Interacts with host karyopherin KPNA4; this interaction allows the nuclear import of the viral capsid protein. Interacts with spike glycoprotein E2. Interacts with host IRAK1; the interaction leads to inhibition of IRAK1-dependent signaling.</text>
</comment>
<evidence type="ECO:0000256" key="39">
    <source>
        <dbReference type="ARBA" id="ARBA00023288"/>
    </source>
</evidence>
<evidence type="ECO:0000256" key="18">
    <source>
        <dbReference type="ARBA" id="ARBA00022595"/>
    </source>
</evidence>
<dbReference type="FunFam" id="2.60.40.350:FF:000002">
    <property type="entry name" value="Structural polyprotein"/>
    <property type="match status" value="1"/>
</dbReference>
<dbReference type="InterPro" id="IPR000336">
    <property type="entry name" value="Flavivir/Alphavir_Ig-like_sf"/>
</dbReference>
<organismHost>
    <name type="scientific">Aedes aegypti</name>
    <name type="common">Yellowfever mosquito</name>
    <name type="synonym">Culex aegypti</name>
    <dbReference type="NCBI Taxonomy" id="7159"/>
</organismHost>
<dbReference type="Proteomes" id="UP000157381">
    <property type="component" value="Genome"/>
</dbReference>
<dbReference type="GO" id="GO:0046718">
    <property type="term" value="P:symbiont entry into host cell"/>
    <property type="evidence" value="ECO:0007669"/>
    <property type="project" value="UniProtKB-KW"/>
</dbReference>
<evidence type="ECO:0000256" key="21">
    <source>
        <dbReference type="ARBA" id="ARBA00022692"/>
    </source>
</evidence>
<organismHost>
    <name type="scientific">Cercopithecus</name>
    <dbReference type="NCBI Taxonomy" id="9533"/>
</organismHost>
<dbReference type="InterPro" id="IPR036253">
    <property type="entry name" value="Glycoprot_cen/dimer_sf"/>
</dbReference>
<evidence type="ECO:0000256" key="5">
    <source>
        <dbReference type="ARBA" id="ARBA00004385"/>
    </source>
</evidence>
<keyword evidence="22" id="KW-0378">Hydrolase</keyword>
<keyword evidence="40" id="KW-1160">Virus entry into host cell</keyword>
<evidence type="ECO:0000256" key="37">
    <source>
        <dbReference type="ARBA" id="ARBA00023184"/>
    </source>
</evidence>
<keyword evidence="39" id="KW-0449">Lipoprotein</keyword>
<dbReference type="Proteomes" id="UP000142758">
    <property type="component" value="Genome"/>
</dbReference>
<organism evidence="55 60">
    <name type="scientific">Chikungunya virus</name>
    <name type="common">CHIKV</name>
    <dbReference type="NCBI Taxonomy" id="37124"/>
    <lineage>
        <taxon>Viruses</taxon>
        <taxon>Riboviria</taxon>
        <taxon>Orthornavirae</taxon>
        <taxon>Kitrinoviricota</taxon>
        <taxon>Alsuviricetes</taxon>
        <taxon>Martellivirales</taxon>
        <taxon>Togaviridae</taxon>
        <taxon>Alphavirus</taxon>
        <taxon>Alphavirus chikungunya</taxon>
    </lineage>
</organism>
<organismHost>
    <name type="scientific">Papio</name>
    <name type="common">baboons</name>
    <dbReference type="NCBI Taxonomy" id="9554"/>
</organismHost>
<dbReference type="GO" id="GO:0055036">
    <property type="term" value="C:virion membrane"/>
    <property type="evidence" value="ECO:0007669"/>
    <property type="project" value="UniProtKB-SubCell"/>
</dbReference>
<keyword evidence="14" id="KW-0167">Capsid protein</keyword>
<evidence type="ECO:0000256" key="4">
    <source>
        <dbReference type="ARBA" id="ARBA00004354"/>
    </source>
</evidence>
<dbReference type="Proteomes" id="UP000100784">
    <property type="component" value="Genome"/>
</dbReference>
<keyword evidence="23" id="KW-1161">Viral attachment to host cell</keyword>
<keyword evidence="28" id="KW-0694">RNA-binding</keyword>
<dbReference type="EMBL" id="KJ451622">
    <property type="protein sequence ID" value="AHX71795.1"/>
    <property type="molecule type" value="Genomic_RNA"/>
</dbReference>
<evidence type="ECO:0000259" key="53">
    <source>
        <dbReference type="PROSITE" id="PS51690"/>
    </source>
</evidence>
<keyword evidence="34" id="KW-0564">Palmitate</keyword>
<keyword evidence="27" id="KW-1043">Host membrane</keyword>
<evidence type="ECO:0000256" key="48">
    <source>
        <dbReference type="ARBA" id="ARBA00093539"/>
    </source>
</evidence>
<keyword evidence="30 52" id="KW-1133">Transmembrane helix</keyword>
<evidence type="ECO:0000256" key="29">
    <source>
        <dbReference type="ARBA" id="ARBA00022973"/>
    </source>
</evidence>
<keyword evidence="20" id="KW-0165">Cleavage on pair of basic residues</keyword>
<evidence type="ECO:0000313" key="54">
    <source>
        <dbReference type="EMBL" id="AHX71795.1"/>
    </source>
</evidence>
<dbReference type="GO" id="GO:0044177">
    <property type="term" value="C:host cell Golgi apparatus"/>
    <property type="evidence" value="ECO:0007669"/>
    <property type="project" value="UniProtKB-SubCell"/>
</dbReference>
<dbReference type="Gene3D" id="2.40.10.10">
    <property type="entry name" value="Trypsin-like serine proteases"/>
    <property type="match status" value="2"/>
</dbReference>
<evidence type="ECO:0000256" key="14">
    <source>
        <dbReference type="ARBA" id="ARBA00022561"/>
    </source>
</evidence>
<dbReference type="Gene3D" id="2.60.40.4310">
    <property type="entry name" value="Alphavirus E2 glycoprotein, domain B"/>
    <property type="match status" value="1"/>
</dbReference>
<dbReference type="GO" id="GO:0039619">
    <property type="term" value="C:T=4 icosahedral viral capsid"/>
    <property type="evidence" value="ECO:0007669"/>
    <property type="project" value="UniProtKB-KW"/>
</dbReference>
<evidence type="ECO:0000256" key="1">
    <source>
        <dbReference type="ARBA" id="ARBA00000840"/>
    </source>
</evidence>
<evidence type="ECO:0000256" key="13">
    <source>
        <dbReference type="ARBA" id="ARBA00022511"/>
    </source>
</evidence>
<evidence type="ECO:0000256" key="16">
    <source>
        <dbReference type="ARBA" id="ARBA00022581"/>
    </source>
</evidence>
<keyword evidence="11" id="KW-1168">Fusion of virus membrane with host membrane</keyword>
<feature type="active site" description="Charge relay system" evidence="50">
    <location>
        <position position="139"/>
    </location>
</feature>
<organismHost>
    <name type="scientific">Aedes polynesiensis</name>
    <name type="common">Polynesian tiger mosquito</name>
    <dbReference type="NCBI Taxonomy" id="188700"/>
</organismHost>
<keyword evidence="25" id="KW-0720">Serine protease</keyword>
<evidence type="ECO:0000256" key="7">
    <source>
        <dbReference type="ARBA" id="ARBA00004563"/>
    </source>
</evidence>
<evidence type="ECO:0000256" key="34">
    <source>
        <dbReference type="ARBA" id="ARBA00023139"/>
    </source>
</evidence>
<reference evidence="59 61" key="2">
    <citation type="journal article" date="2015" name="Am. J. Trop. Med. Hyg.">
        <title>Incrimination of Aedes (Stegomyia) hensilli Farner as an Epidemic Vector of Chikungunya Virus on Yap Island, Federated States of Micronesia, 2013.</title>
        <authorList>
            <person name="Savage H.M."/>
            <person name="Ledermann J.P."/>
            <person name="Yug L."/>
            <person name="Burkhalter K.L."/>
            <person name="Marfel M."/>
            <person name="Hancock W.T."/>
        </authorList>
    </citation>
    <scope>NUCLEOTIDE SEQUENCE [LARGE SCALE GENOMIC DNA]</scope>
    <source>
        <strain evidence="56">Yap 13-2039</strain>
        <strain evidence="57">Yap 13-2148</strain>
    </source>
</reference>
<dbReference type="GO" id="GO:0039654">
    <property type="term" value="P:fusion of virus membrane with host endosome membrane"/>
    <property type="evidence" value="ECO:0007669"/>
    <property type="project" value="UniProtKB-KW"/>
</dbReference>
<organismHost>
    <name type="scientific">Aedes furcifer</name>
    <name type="common">Mosquito</name>
    <dbReference type="NCBI Taxonomy" id="299627"/>
</organismHost>
<evidence type="ECO:0000256" key="28">
    <source>
        <dbReference type="ARBA" id="ARBA00022884"/>
    </source>
</evidence>
<dbReference type="Pfam" id="PF00943">
    <property type="entry name" value="Alpha_E2_glycop"/>
    <property type="match status" value="1"/>
</dbReference>
<dbReference type="Gene3D" id="2.60.40.3200">
    <property type="entry name" value="Alphavirus E2 glycoprotein, A domain"/>
    <property type="match status" value="1"/>
</dbReference>
<keyword evidence="33 52" id="KW-0472">Membrane</keyword>
<evidence type="ECO:0000256" key="45">
    <source>
        <dbReference type="ARBA" id="ARBA00038810"/>
    </source>
</evidence>
<comment type="subunit">
    <text evidence="48">Oligomer. Interacts with spike glycoprotein E1. Interacts with spike glycoprotein E2.</text>
</comment>
<dbReference type="GO" id="GO:0004252">
    <property type="term" value="F:serine-type endopeptidase activity"/>
    <property type="evidence" value="ECO:0007669"/>
    <property type="project" value="InterPro"/>
</dbReference>
<feature type="region of interest" description="Disordered" evidence="51">
    <location>
        <begin position="1"/>
        <end position="104"/>
    </location>
</feature>
<protein>
    <recommendedName>
        <fullName evidence="9">Structural polyprotein</fullName>
    </recommendedName>
    <alternativeName>
        <fullName evidence="42">p130</fullName>
    </alternativeName>
</protein>
<feature type="compositionally biased region" description="Low complexity" evidence="51">
    <location>
        <begin position="73"/>
        <end position="85"/>
    </location>
</feature>
<evidence type="ECO:0000256" key="33">
    <source>
        <dbReference type="ARBA" id="ARBA00023136"/>
    </source>
</evidence>
<dbReference type="GO" id="GO:0005198">
    <property type="term" value="F:structural molecule activity"/>
    <property type="evidence" value="ECO:0007669"/>
    <property type="project" value="InterPro"/>
</dbReference>
<dbReference type="Proteomes" id="UP000100096">
    <property type="component" value="Genome"/>
</dbReference>
<keyword evidence="16" id="KW-0945">Host-virus interaction</keyword>
<dbReference type="FunFam" id="2.60.98.10:FF:000004">
    <property type="entry name" value="Structural polyprotein"/>
    <property type="match status" value="1"/>
</dbReference>